<dbReference type="GO" id="GO:0034498">
    <property type="term" value="P:early endosome to Golgi transport"/>
    <property type="evidence" value="ECO:0007669"/>
    <property type="project" value="TreeGrafter"/>
</dbReference>
<dbReference type="EMBL" id="CP045897">
    <property type="protein sequence ID" value="QQP51555.1"/>
    <property type="molecule type" value="Genomic_DNA"/>
</dbReference>
<protein>
    <recommendedName>
        <fullName evidence="1">TRAPPC10/Trs130 N-terminal domain-containing protein</fullName>
    </recommendedName>
</protein>
<proteinExistence type="predicted"/>
<evidence type="ECO:0000313" key="2">
    <source>
        <dbReference type="EMBL" id="QQP51555.1"/>
    </source>
</evidence>
<dbReference type="Proteomes" id="UP000595437">
    <property type="component" value="Chromosome 8"/>
</dbReference>
<feature type="non-terminal residue" evidence="2">
    <location>
        <position position="142"/>
    </location>
</feature>
<evidence type="ECO:0000313" key="3">
    <source>
        <dbReference type="Proteomes" id="UP000595437"/>
    </source>
</evidence>
<dbReference type="OrthoDB" id="10256906at2759"/>
<evidence type="ECO:0000259" key="1">
    <source>
        <dbReference type="Pfam" id="PF23036"/>
    </source>
</evidence>
<sequence length="142" mass="16582">SIEVYKTSVKEGITAWLSTLKRLGISSDWLIILLEPPDSRKSSKLLPRNSVLDKIKNEVGEKLKERVISLMDPAKLDSRQAESWKTLLFSMRNKILVAYNTVLGRFEDNMRKQREMRNHPGWNFCTYFILQEELAFVYEMLG</sequence>
<reference evidence="3" key="1">
    <citation type="submission" date="2021-01" db="EMBL/GenBank/DDBJ databases">
        <title>Caligus Genome Assembly.</title>
        <authorList>
            <person name="Gallardo-Escarate C."/>
        </authorList>
    </citation>
    <scope>NUCLEOTIDE SEQUENCE [LARGE SCALE GENOMIC DNA]</scope>
</reference>
<dbReference type="GO" id="GO:1990071">
    <property type="term" value="C:TRAPPII protein complex"/>
    <property type="evidence" value="ECO:0007669"/>
    <property type="project" value="InterPro"/>
</dbReference>
<dbReference type="PANTHER" id="PTHR13251:SF3">
    <property type="entry name" value="TRAFFICKING PROTEIN PARTICLE COMPLEX SUBUNIT 10"/>
    <property type="match status" value="1"/>
</dbReference>
<dbReference type="InterPro" id="IPR045126">
    <property type="entry name" value="TRAPPC10/Trs130"/>
</dbReference>
<feature type="domain" description="TRAPPC10/Trs130 N-terminal" evidence="1">
    <location>
        <begin position="2"/>
        <end position="142"/>
    </location>
</feature>
<gene>
    <name evidence="2" type="ORF">FKW44_012962</name>
</gene>
<dbReference type="GO" id="GO:0006891">
    <property type="term" value="P:intra-Golgi vesicle-mediated transport"/>
    <property type="evidence" value="ECO:0007669"/>
    <property type="project" value="TreeGrafter"/>
</dbReference>
<organism evidence="2 3">
    <name type="scientific">Caligus rogercresseyi</name>
    <name type="common">Sea louse</name>
    <dbReference type="NCBI Taxonomy" id="217165"/>
    <lineage>
        <taxon>Eukaryota</taxon>
        <taxon>Metazoa</taxon>
        <taxon>Ecdysozoa</taxon>
        <taxon>Arthropoda</taxon>
        <taxon>Crustacea</taxon>
        <taxon>Multicrustacea</taxon>
        <taxon>Hexanauplia</taxon>
        <taxon>Copepoda</taxon>
        <taxon>Siphonostomatoida</taxon>
        <taxon>Caligidae</taxon>
        <taxon>Caligus</taxon>
    </lineage>
</organism>
<dbReference type="GO" id="GO:0005829">
    <property type="term" value="C:cytosol"/>
    <property type="evidence" value="ECO:0007669"/>
    <property type="project" value="GOC"/>
</dbReference>
<dbReference type="AlphaFoldDB" id="A0A7T8HL86"/>
<dbReference type="InterPro" id="IPR056913">
    <property type="entry name" value="TRAPPC10/Trs130_N"/>
</dbReference>
<accession>A0A7T8HL86</accession>
<keyword evidence="3" id="KW-1185">Reference proteome</keyword>
<feature type="non-terminal residue" evidence="2">
    <location>
        <position position="1"/>
    </location>
</feature>
<name>A0A7T8HL86_CALRO</name>
<dbReference type="PANTHER" id="PTHR13251">
    <property type="entry name" value="EPILEPSY HOLOPROSENCEPHALY CANDIDATE 1/TMEM1"/>
    <property type="match status" value="1"/>
</dbReference>
<dbReference type="Pfam" id="PF23036">
    <property type="entry name" value="TRAPPC10_1st"/>
    <property type="match status" value="1"/>
</dbReference>